<comment type="caution">
    <text evidence="2">The sequence shown here is derived from an EMBL/GenBank/DDBJ whole genome shotgun (WGS) entry which is preliminary data.</text>
</comment>
<evidence type="ECO:0000313" key="2">
    <source>
        <dbReference type="EMBL" id="EDY97420.1"/>
    </source>
</evidence>
<protein>
    <recommendedName>
        <fullName evidence="1">Minor fimbrium subunit Mfa1 C-terminal domain-containing protein</fullName>
    </recommendedName>
</protein>
<dbReference type="Pfam" id="PF15495">
    <property type="entry name" value="Fimbrillin_C"/>
    <property type="match status" value="1"/>
</dbReference>
<name>B5CTY2_PHOPM</name>
<dbReference type="Gene3D" id="2.60.40.3690">
    <property type="match status" value="2"/>
</dbReference>
<organism evidence="2 3">
    <name type="scientific">Phocaeicola plebeius (strain DSM 17135 / JCM 12973 / CCUG 54634 / M2)</name>
    <name type="common">Bacteroides plebeius</name>
    <dbReference type="NCBI Taxonomy" id="484018"/>
    <lineage>
        <taxon>Bacteria</taxon>
        <taxon>Pseudomonadati</taxon>
        <taxon>Bacteroidota</taxon>
        <taxon>Bacteroidia</taxon>
        <taxon>Bacteroidales</taxon>
        <taxon>Bacteroidaceae</taxon>
        <taxon>Phocaeicola</taxon>
    </lineage>
</organism>
<accession>B5CTY2</accession>
<dbReference type="Proteomes" id="UP000003452">
    <property type="component" value="Unassembled WGS sequence"/>
</dbReference>
<dbReference type="HOGENOM" id="CLU_499378_0_0_10"/>
<dbReference type="GO" id="GO:0009418">
    <property type="term" value="C:pilus shaft"/>
    <property type="evidence" value="ECO:0007669"/>
    <property type="project" value="InterPro"/>
</dbReference>
<proteinExistence type="predicted"/>
<dbReference type="AlphaFoldDB" id="B5CTY2"/>
<sequence>MAGEDGTDEGITGESTISEAMVLLCDQDGNVLSAKKVNCKSVTGGMETYPVEASVGTYYVYVIANPGSLSVSTGDNITTLQKTITSSADFATNGKFLMFSECNGTDKTGGQKITVSAENDYDNPAKTASPIKLDRLAAKITYTQKAEGVDITAATAQLTGLTAITFNGFNLVNGIKDFYLQQHWSAAATTTAGVSHENTLLTPTVVNNAEANFYNRWNDFRTINKDENDSYTGAIDLKGTYGAGPLYCMENNSGSTTGDCFAEGSDLNGNTTGVIFKATAAVTSSDGLAGANCFYAYNGEYFASLEAVQAKYPAVFDDKDGLDNDRSEELVAAQTELTAAKAGTADESATVKTISDFRVKYDIHVYEDGVMYYTHYIEDQNYTAAKDGQQVKYQSVMRNTVYGLTVNSVKNIGDDIPGGWNPDTDPEDPTTPKTYLVVECQVNPWVLSNYDVDLQ</sequence>
<dbReference type="EMBL" id="ABQC02000002">
    <property type="protein sequence ID" value="EDY97420.1"/>
    <property type="molecule type" value="Genomic_DNA"/>
</dbReference>
<gene>
    <name evidence="2" type="ORF">BACPLE_00210</name>
</gene>
<reference evidence="2 3" key="1">
    <citation type="submission" date="2008-08" db="EMBL/GenBank/DDBJ databases">
        <title>Draft genome sequence of Bacteroides plebeius (DSM 17135).</title>
        <authorList>
            <person name="Sudarsanam P."/>
            <person name="Ley R."/>
            <person name="Guruge J."/>
            <person name="Turnbaugh P.J."/>
            <person name="Mahowald M."/>
            <person name="Liep D."/>
            <person name="Gordon J."/>
        </authorList>
    </citation>
    <scope>NUCLEOTIDE SEQUENCE [LARGE SCALE GENOMIC DNA]</scope>
    <source>
        <strain evidence="3">DSM 17135 / JCM 12973 / M2</strain>
    </source>
</reference>
<evidence type="ECO:0000313" key="3">
    <source>
        <dbReference type="Proteomes" id="UP000003452"/>
    </source>
</evidence>
<dbReference type="InterPro" id="IPR029140">
    <property type="entry name" value="Mfa1_C"/>
</dbReference>
<dbReference type="Gene3D" id="2.60.40.2580">
    <property type="match status" value="1"/>
</dbReference>
<reference evidence="2 3" key="2">
    <citation type="submission" date="2008-08" db="EMBL/GenBank/DDBJ databases">
        <authorList>
            <person name="Fulton L."/>
            <person name="Clifton S."/>
            <person name="Fulton B."/>
            <person name="Xu J."/>
            <person name="Minx P."/>
            <person name="Pepin K.H."/>
            <person name="Johnson M."/>
            <person name="Thiruvilangam P."/>
            <person name="Bhonagiri V."/>
            <person name="Nash W.E."/>
            <person name="Mardis E.R."/>
            <person name="Wilson R.K."/>
        </authorList>
    </citation>
    <scope>NUCLEOTIDE SEQUENCE [LARGE SCALE GENOMIC DNA]</scope>
    <source>
        <strain evidence="3">DSM 17135 / JCM 12973 / M2</strain>
    </source>
</reference>
<dbReference type="NCBIfam" id="NF038041">
    <property type="entry name" value="fim_Mfa1_fam"/>
    <property type="match status" value="1"/>
</dbReference>
<feature type="domain" description="Minor fimbrium subunit Mfa1 C-terminal" evidence="1">
    <location>
        <begin position="365"/>
        <end position="451"/>
    </location>
</feature>
<dbReference type="InterPro" id="IPR047786">
    <property type="entry name" value="Mfa1_fim"/>
</dbReference>
<evidence type="ECO:0000259" key="1">
    <source>
        <dbReference type="Pfam" id="PF15495"/>
    </source>
</evidence>